<dbReference type="InterPro" id="IPR036249">
    <property type="entry name" value="Thioredoxin-like_sf"/>
</dbReference>
<dbReference type="AlphaFoldDB" id="A0A2T3J9G2"/>
<dbReference type="SFLD" id="SFLDS00019">
    <property type="entry name" value="Glutathione_Transferase_(cytos"/>
    <property type="match status" value="1"/>
</dbReference>
<dbReference type="SFLD" id="SFLDG01151">
    <property type="entry name" value="Main.2:_Nu-like"/>
    <property type="match status" value="1"/>
</dbReference>
<dbReference type="InterPro" id="IPR010987">
    <property type="entry name" value="Glutathione-S-Trfase_C-like"/>
</dbReference>
<dbReference type="InterPro" id="IPR036282">
    <property type="entry name" value="Glutathione-S-Trfase_C_sf"/>
</dbReference>
<dbReference type="InterPro" id="IPR040079">
    <property type="entry name" value="Glutathione_S-Trfase"/>
</dbReference>
<evidence type="ECO:0000313" key="4">
    <source>
        <dbReference type="EMBL" id="PSU45467.1"/>
    </source>
</evidence>
<evidence type="ECO:0000313" key="5">
    <source>
        <dbReference type="Proteomes" id="UP000240987"/>
    </source>
</evidence>
<dbReference type="CDD" id="cd03206">
    <property type="entry name" value="GST_C_7"/>
    <property type="match status" value="1"/>
</dbReference>
<reference evidence="4 5" key="1">
    <citation type="submission" date="2018-01" db="EMBL/GenBank/DDBJ databases">
        <title>Whole genome sequencing of Histamine producing bacteria.</title>
        <authorList>
            <person name="Butler K."/>
        </authorList>
    </citation>
    <scope>NUCLEOTIDE SEQUENCE [LARGE SCALE GENOMIC DNA]</scope>
    <source>
        <strain evidence="4 5">JCM 12947</strain>
    </source>
</reference>
<comment type="similarity">
    <text evidence="1">Belongs to the GST superfamily.</text>
</comment>
<dbReference type="RefSeq" id="WP_107244733.1">
    <property type="nucleotide sequence ID" value="NZ_PYMJ01000030.1"/>
</dbReference>
<dbReference type="EMBL" id="PYMJ01000030">
    <property type="protein sequence ID" value="PSU45467.1"/>
    <property type="molecule type" value="Genomic_DNA"/>
</dbReference>
<dbReference type="Pfam" id="PF00043">
    <property type="entry name" value="GST_C"/>
    <property type="match status" value="1"/>
</dbReference>
<gene>
    <name evidence="4" type="ORF">C9J12_22440</name>
</gene>
<accession>A0A2T3J9G2</accession>
<dbReference type="SUPFAM" id="SSF47616">
    <property type="entry name" value="GST C-terminal domain-like"/>
    <property type="match status" value="1"/>
</dbReference>
<comment type="caution">
    <text evidence="4">The sequence shown here is derived from an EMBL/GenBank/DDBJ whole genome shotgun (WGS) entry which is preliminary data.</text>
</comment>
<dbReference type="OrthoDB" id="9797500at2"/>
<name>A0A2T3J9G2_9GAMM</name>
<keyword evidence="4" id="KW-0808">Transferase</keyword>
<protein>
    <submittedName>
        <fullName evidence="4">Glutathione S-transferase</fullName>
    </submittedName>
</protein>
<proteinExistence type="inferred from homology"/>
<evidence type="ECO:0000259" key="2">
    <source>
        <dbReference type="PROSITE" id="PS50404"/>
    </source>
</evidence>
<dbReference type="Pfam" id="PF02798">
    <property type="entry name" value="GST_N"/>
    <property type="match status" value="1"/>
</dbReference>
<feature type="domain" description="GST N-terminal" evidence="2">
    <location>
        <begin position="2"/>
        <end position="83"/>
    </location>
</feature>
<keyword evidence="5" id="KW-1185">Reference proteome</keyword>
<dbReference type="Proteomes" id="UP000240987">
    <property type="component" value="Unassembled WGS sequence"/>
</dbReference>
<dbReference type="PANTHER" id="PTHR44051">
    <property type="entry name" value="GLUTATHIONE S-TRANSFERASE-RELATED"/>
    <property type="match status" value="1"/>
</dbReference>
<dbReference type="GO" id="GO:0016740">
    <property type="term" value="F:transferase activity"/>
    <property type="evidence" value="ECO:0007669"/>
    <property type="project" value="UniProtKB-KW"/>
</dbReference>
<dbReference type="PANTHER" id="PTHR44051:SF2">
    <property type="entry name" value="HYPOTHETICAL GLUTATHIONE S-TRANSFERASE LIKE PROTEIN"/>
    <property type="match status" value="1"/>
</dbReference>
<evidence type="ECO:0000256" key="1">
    <source>
        <dbReference type="RuleBase" id="RU003494"/>
    </source>
</evidence>
<evidence type="ECO:0000259" key="3">
    <source>
        <dbReference type="PROSITE" id="PS50405"/>
    </source>
</evidence>
<dbReference type="Gene3D" id="1.20.1050.10">
    <property type="match status" value="1"/>
</dbReference>
<sequence>MSAIKLYRHALSGHSHRIEVFLSLLALEADIIDVDLANGAHKEAAFLQKNSFGQVPVIDDGDITLSDSNAILVYLATQYDDKHTWLPKNAVQAAKVQRFLSVAAGKVNSGPATARLINVFGADLDKKAATVTAHVILAQLENHLEGRNWLVTENPTIADVANYTYIAHAPEGDISLEAYPNIRAWLTRFENLPGFLYMQTSAAGLNTVALNA</sequence>
<dbReference type="InterPro" id="IPR004045">
    <property type="entry name" value="Glutathione_S-Trfase_N"/>
</dbReference>
<dbReference type="CDD" id="cd03056">
    <property type="entry name" value="GST_N_4"/>
    <property type="match status" value="1"/>
</dbReference>
<dbReference type="Gene3D" id="3.40.30.10">
    <property type="entry name" value="Glutaredoxin"/>
    <property type="match status" value="1"/>
</dbReference>
<organism evidence="4 5">
    <name type="scientific">Photobacterium frigidiphilum</name>
    <dbReference type="NCBI Taxonomy" id="264736"/>
    <lineage>
        <taxon>Bacteria</taxon>
        <taxon>Pseudomonadati</taxon>
        <taxon>Pseudomonadota</taxon>
        <taxon>Gammaproteobacteria</taxon>
        <taxon>Vibrionales</taxon>
        <taxon>Vibrionaceae</taxon>
        <taxon>Photobacterium</taxon>
    </lineage>
</organism>
<dbReference type="PROSITE" id="PS50405">
    <property type="entry name" value="GST_CTER"/>
    <property type="match status" value="1"/>
</dbReference>
<dbReference type="SUPFAM" id="SSF52833">
    <property type="entry name" value="Thioredoxin-like"/>
    <property type="match status" value="1"/>
</dbReference>
<dbReference type="SFLD" id="SFLDG00358">
    <property type="entry name" value="Main_(cytGST)"/>
    <property type="match status" value="1"/>
</dbReference>
<dbReference type="InterPro" id="IPR004046">
    <property type="entry name" value="GST_C"/>
</dbReference>
<feature type="domain" description="GST C-terminal" evidence="3">
    <location>
        <begin position="89"/>
        <end position="212"/>
    </location>
</feature>
<dbReference type="PROSITE" id="PS50404">
    <property type="entry name" value="GST_NTER"/>
    <property type="match status" value="1"/>
</dbReference>